<evidence type="ECO:0000313" key="2">
    <source>
        <dbReference type="Proteomes" id="UP000054560"/>
    </source>
</evidence>
<organism evidence="1 2">
    <name type="scientific">Sphaeroforma arctica JP610</name>
    <dbReference type="NCBI Taxonomy" id="667725"/>
    <lineage>
        <taxon>Eukaryota</taxon>
        <taxon>Ichthyosporea</taxon>
        <taxon>Ichthyophonida</taxon>
        <taxon>Sphaeroforma</taxon>
    </lineage>
</organism>
<accession>A0A0L0G3R7</accession>
<sequence length="326" mass="36144">MFVTVPKSTVKKINQDEYVATLLSQIAVLDSRAKRAGATRSLYPNVYDDVETNDRYEYYDVYDNPSNTGSLYPKVYDPEIDLTDEYYGFCDARSDIGPLYPNVYDDGETADNTEHSGFYDVSSDIGPLYPDVYDDGETADNTEHYGFYDVSSETFVDIPPPPPTVRPSQVSVPESLPTQQLTQIGFVISGSKLAKVHSSNLYRSLRNKELTEIAITNTSDMCKNCNMLTVAPANIELARAESSKLSPVPIAPSAMLPPVLRSDQDSSSSLNADEPVDETDRIRFGFRISGSNVVKVHKVRTCRVLEGKTLSKVMVYESTALCQLCN</sequence>
<gene>
    <name evidence="1" type="ORF">SARC_04088</name>
</gene>
<evidence type="ECO:0000313" key="1">
    <source>
        <dbReference type="EMBL" id="KNC83690.1"/>
    </source>
</evidence>
<dbReference type="EMBL" id="KQ241816">
    <property type="protein sequence ID" value="KNC83690.1"/>
    <property type="molecule type" value="Genomic_DNA"/>
</dbReference>
<proteinExistence type="predicted"/>
<dbReference type="GeneID" id="25904592"/>
<dbReference type="RefSeq" id="XP_014157592.1">
    <property type="nucleotide sequence ID" value="XM_014302117.1"/>
</dbReference>
<keyword evidence="2" id="KW-1185">Reference proteome</keyword>
<dbReference type="Proteomes" id="UP000054560">
    <property type="component" value="Unassembled WGS sequence"/>
</dbReference>
<reference evidence="1 2" key="1">
    <citation type="submission" date="2011-02" db="EMBL/GenBank/DDBJ databases">
        <title>The Genome Sequence of Sphaeroforma arctica JP610.</title>
        <authorList>
            <consortium name="The Broad Institute Genome Sequencing Platform"/>
            <person name="Russ C."/>
            <person name="Cuomo C."/>
            <person name="Young S.K."/>
            <person name="Zeng Q."/>
            <person name="Gargeya S."/>
            <person name="Alvarado L."/>
            <person name="Berlin A."/>
            <person name="Chapman S.B."/>
            <person name="Chen Z."/>
            <person name="Freedman E."/>
            <person name="Gellesch M."/>
            <person name="Goldberg J."/>
            <person name="Griggs A."/>
            <person name="Gujja S."/>
            <person name="Heilman E."/>
            <person name="Heiman D."/>
            <person name="Howarth C."/>
            <person name="Mehta T."/>
            <person name="Neiman D."/>
            <person name="Pearson M."/>
            <person name="Roberts A."/>
            <person name="Saif S."/>
            <person name="Shea T."/>
            <person name="Shenoy N."/>
            <person name="Sisk P."/>
            <person name="Stolte C."/>
            <person name="Sykes S."/>
            <person name="White J."/>
            <person name="Yandava C."/>
            <person name="Burger G."/>
            <person name="Gray M.W."/>
            <person name="Holland P.W.H."/>
            <person name="King N."/>
            <person name="Lang F.B.F."/>
            <person name="Roger A.J."/>
            <person name="Ruiz-Trillo I."/>
            <person name="Haas B."/>
            <person name="Nusbaum C."/>
            <person name="Birren B."/>
        </authorList>
    </citation>
    <scope>NUCLEOTIDE SEQUENCE [LARGE SCALE GENOMIC DNA]</scope>
    <source>
        <strain evidence="1 2">JP610</strain>
    </source>
</reference>
<name>A0A0L0G3R7_9EUKA</name>
<dbReference type="AlphaFoldDB" id="A0A0L0G3R7"/>
<protein>
    <submittedName>
        <fullName evidence="1">Uncharacterized protein</fullName>
    </submittedName>
</protein>